<accession>A0A1E7KKK6</accession>
<dbReference type="Proteomes" id="UP000176101">
    <property type="component" value="Unassembled WGS sequence"/>
</dbReference>
<dbReference type="InterPro" id="IPR023214">
    <property type="entry name" value="HAD_sf"/>
</dbReference>
<dbReference type="OrthoDB" id="9797415at2"/>
<proteinExistence type="predicted"/>
<protein>
    <submittedName>
        <fullName evidence="1">Hydrolase</fullName>
    </submittedName>
</protein>
<dbReference type="NCBIfam" id="TIGR01509">
    <property type="entry name" value="HAD-SF-IA-v3"/>
    <property type="match status" value="1"/>
</dbReference>
<dbReference type="GO" id="GO:0016787">
    <property type="term" value="F:hydrolase activity"/>
    <property type="evidence" value="ECO:0007669"/>
    <property type="project" value="UniProtKB-KW"/>
</dbReference>
<gene>
    <name evidence="1" type="ORF">AN216_05960</name>
</gene>
<comment type="caution">
    <text evidence="1">The sequence shown here is derived from an EMBL/GenBank/DDBJ whole genome shotgun (WGS) entry which is preliminary data.</text>
</comment>
<name>A0A1E7KKK6_9ACTN</name>
<dbReference type="RefSeq" id="WP_070195540.1">
    <property type="nucleotide sequence ID" value="NZ_LJGU01000113.1"/>
</dbReference>
<dbReference type="PANTHER" id="PTHR43611">
    <property type="entry name" value="ALPHA-D-GLUCOSE 1-PHOSPHATE PHOSPHATASE"/>
    <property type="match status" value="1"/>
</dbReference>
<dbReference type="STRING" id="1075402.AN216_05960"/>
<dbReference type="InterPro" id="IPR036412">
    <property type="entry name" value="HAD-like_sf"/>
</dbReference>
<reference evidence="1 2" key="1">
    <citation type="journal article" date="2016" name="Front. Microbiol.">
        <title>Comparative Genomics Analysis of Streptomyces Species Reveals Their Adaptation to the Marine Environment and Their Diversity at the Genomic Level.</title>
        <authorList>
            <person name="Tian X."/>
            <person name="Zhang Z."/>
            <person name="Yang T."/>
            <person name="Chen M."/>
            <person name="Li J."/>
            <person name="Chen F."/>
            <person name="Yang J."/>
            <person name="Li W."/>
            <person name="Zhang B."/>
            <person name="Zhang Z."/>
            <person name="Wu J."/>
            <person name="Zhang C."/>
            <person name="Long L."/>
            <person name="Xiao J."/>
        </authorList>
    </citation>
    <scope>NUCLEOTIDE SEQUENCE [LARGE SCALE GENOMIC DNA]</scope>
    <source>
        <strain evidence="1 2">SCSIO 02100</strain>
    </source>
</reference>
<dbReference type="AlphaFoldDB" id="A0A1E7KKK6"/>
<dbReference type="PRINTS" id="PR00413">
    <property type="entry name" value="HADHALOGNASE"/>
</dbReference>
<dbReference type="Gene3D" id="3.40.50.1000">
    <property type="entry name" value="HAD superfamily/HAD-like"/>
    <property type="match status" value="1"/>
</dbReference>
<dbReference type="PATRIC" id="fig|1075402.3.peg.3971"/>
<dbReference type="PANTHER" id="PTHR43611:SF3">
    <property type="entry name" value="FLAVIN MONONUCLEOTIDE HYDROLASE 1, CHLOROPLATIC"/>
    <property type="match status" value="1"/>
</dbReference>
<organism evidence="1 2">
    <name type="scientific">Streptomyces oceani</name>
    <dbReference type="NCBI Taxonomy" id="1075402"/>
    <lineage>
        <taxon>Bacteria</taxon>
        <taxon>Bacillati</taxon>
        <taxon>Actinomycetota</taxon>
        <taxon>Actinomycetes</taxon>
        <taxon>Kitasatosporales</taxon>
        <taxon>Streptomycetaceae</taxon>
        <taxon>Streptomyces</taxon>
    </lineage>
</organism>
<keyword evidence="1" id="KW-0378">Hydrolase</keyword>
<evidence type="ECO:0000313" key="1">
    <source>
        <dbReference type="EMBL" id="OEV04468.1"/>
    </source>
</evidence>
<evidence type="ECO:0000313" key="2">
    <source>
        <dbReference type="Proteomes" id="UP000176101"/>
    </source>
</evidence>
<keyword evidence="2" id="KW-1185">Reference proteome</keyword>
<sequence>MRPTPVPAPVAPPLPGAVLCDLDGVLRLWDAPSMSALDRAHGLPEGTLAGAAFRPERLTPAITGLSPDTDWRTAVTGDLAAVWGAERARALTDAWSAQRGRVDGEVLRLLTDVRRRVPVVLVTNATTRLEEDLVALELADAVDAVVNSARLGAAKPDAAVYHAAAETAGVPPARCLFVDDGEANVEAAVRQGMTGHHYANAAGLRGALGGLVL</sequence>
<dbReference type="Pfam" id="PF00702">
    <property type="entry name" value="Hydrolase"/>
    <property type="match status" value="1"/>
</dbReference>
<dbReference type="EMBL" id="LJGU01000113">
    <property type="protein sequence ID" value="OEV04468.1"/>
    <property type="molecule type" value="Genomic_DNA"/>
</dbReference>
<dbReference type="InterPro" id="IPR006439">
    <property type="entry name" value="HAD-SF_hydro_IA"/>
</dbReference>
<dbReference type="SUPFAM" id="SSF56784">
    <property type="entry name" value="HAD-like"/>
    <property type="match status" value="1"/>
</dbReference>